<evidence type="ECO:0000256" key="3">
    <source>
        <dbReference type="ARBA" id="ARBA00012217"/>
    </source>
</evidence>
<evidence type="ECO:0000256" key="8">
    <source>
        <dbReference type="ARBA" id="ARBA00022840"/>
    </source>
</evidence>
<dbReference type="NCBIfam" id="NF010568">
    <property type="entry name" value="PRK13961.1"/>
    <property type="match status" value="1"/>
</dbReference>
<evidence type="ECO:0000256" key="7">
    <source>
        <dbReference type="ARBA" id="ARBA00022755"/>
    </source>
</evidence>
<keyword evidence="6" id="KW-0547">Nucleotide-binding</keyword>
<comment type="caution">
    <text evidence="11">The sequence shown here is derived from an EMBL/GenBank/DDBJ whole genome shotgun (WGS) entry which is preliminary data.</text>
</comment>
<dbReference type="Gene3D" id="3.30.200.20">
    <property type="entry name" value="Phosphorylase Kinase, domain 1"/>
    <property type="match status" value="1"/>
</dbReference>
<evidence type="ECO:0000256" key="9">
    <source>
        <dbReference type="ARBA" id="ARBA00030409"/>
    </source>
</evidence>
<dbReference type="Pfam" id="PF01259">
    <property type="entry name" value="SAICAR_synt"/>
    <property type="match status" value="1"/>
</dbReference>
<gene>
    <name evidence="11" type="ORF">QTJ16_004727</name>
</gene>
<dbReference type="HAMAP" id="MF_00137">
    <property type="entry name" value="SAICAR_synth"/>
    <property type="match status" value="1"/>
</dbReference>
<dbReference type="PROSITE" id="PS01057">
    <property type="entry name" value="SAICAR_SYNTHETASE_1"/>
    <property type="match status" value="1"/>
</dbReference>
<dbReference type="PROSITE" id="PS01058">
    <property type="entry name" value="SAICAR_SYNTHETASE_2"/>
    <property type="match status" value="1"/>
</dbReference>
<keyword evidence="12" id="KW-1185">Reference proteome</keyword>
<sequence length="324" mass="36255">MADTALTSISLTAIPKIAEGKVRELFEVDSKTLLFIATDRISAYDVIMQNGIPSKGALLNLLSIHWFHVLSSMIPGLRTHYLTLDLPSYIPLADKLALKNRSMQVRRLKIFPIEAIVRGYITGSAWKEYQRVGTVHTIPIVKGLQESEAFPQGPVYTPSTKAKAGENDENISVAQAAEVVGPKYAKRIEELALKLYSTARDYALARGIIIADTKFEFGLDEETDEIVLVDEVLTPDSSRFWPADQYEIGRGQNSYDKQYLRDWLTKEGLTGKQGVAMPETIVRNTAEKYREAFEKLTGQQWLDAVQEGHLNMKYEGDVGSKDLP</sequence>
<feature type="domain" description="SAICAR synthetase/ADE2 N-terminal" evidence="10">
    <location>
        <begin position="16"/>
        <end position="273"/>
    </location>
</feature>
<evidence type="ECO:0000256" key="5">
    <source>
        <dbReference type="ARBA" id="ARBA00022598"/>
    </source>
</evidence>
<evidence type="ECO:0000256" key="2">
    <source>
        <dbReference type="ARBA" id="ARBA00010190"/>
    </source>
</evidence>
<dbReference type="InterPro" id="IPR028923">
    <property type="entry name" value="SAICAR_synt/ADE2_N"/>
</dbReference>
<evidence type="ECO:0000259" key="10">
    <source>
        <dbReference type="Pfam" id="PF01259"/>
    </source>
</evidence>
<dbReference type="Gene3D" id="3.30.470.20">
    <property type="entry name" value="ATP-grasp fold, B domain"/>
    <property type="match status" value="1"/>
</dbReference>
<accession>A0AAD9SZ98</accession>
<dbReference type="GO" id="GO:0004639">
    <property type="term" value="F:phosphoribosylaminoimidazolesuccinocarboxamide synthase activity"/>
    <property type="evidence" value="ECO:0007669"/>
    <property type="project" value="UniProtKB-EC"/>
</dbReference>
<comment type="pathway">
    <text evidence="1">Purine metabolism; IMP biosynthesis via de novo pathway; 5-amino-1-(5-phospho-D-ribosyl)imidazole-4-carboxamide from 5-amino-1-(5-phospho-D-ribosyl)imidazole-4-carboxylate: step 1/2.</text>
</comment>
<keyword evidence="5" id="KW-0436">Ligase</keyword>
<dbReference type="EC" id="6.3.2.6" evidence="3"/>
<dbReference type="PANTHER" id="PTHR43700">
    <property type="entry name" value="PHOSPHORIBOSYLAMINOIMIDAZOLE-SUCCINOCARBOXAMIDE SYNTHASE"/>
    <property type="match status" value="1"/>
</dbReference>
<dbReference type="FunFam" id="3.30.470.20:FF:000015">
    <property type="entry name" value="Phosphoribosylaminoimidazole-succinocarboxamide synthase"/>
    <property type="match status" value="1"/>
</dbReference>
<protein>
    <recommendedName>
        <fullName evidence="4">Phosphoribosylaminoimidazole-succinocarboxamide synthase</fullName>
        <ecNumber evidence="3">6.3.2.6</ecNumber>
    </recommendedName>
    <alternativeName>
        <fullName evidence="9">SAICAR synthetase</fullName>
    </alternativeName>
</protein>
<evidence type="ECO:0000256" key="1">
    <source>
        <dbReference type="ARBA" id="ARBA00004672"/>
    </source>
</evidence>
<keyword evidence="8" id="KW-0067">ATP-binding</keyword>
<evidence type="ECO:0000313" key="11">
    <source>
        <dbReference type="EMBL" id="KAK2625415.1"/>
    </source>
</evidence>
<proteinExistence type="inferred from homology"/>
<dbReference type="NCBIfam" id="TIGR00081">
    <property type="entry name" value="purC"/>
    <property type="match status" value="1"/>
</dbReference>
<name>A0AAD9SZ98_9HELO</name>
<dbReference type="PANTHER" id="PTHR43700:SF1">
    <property type="entry name" value="PHOSPHORIBOSYLAMINOIMIDAZOLE-SUCCINOCARBOXAMIDE SYNTHASE"/>
    <property type="match status" value="1"/>
</dbReference>
<dbReference type="GO" id="GO:0006189">
    <property type="term" value="P:'de novo' IMP biosynthetic process"/>
    <property type="evidence" value="ECO:0007669"/>
    <property type="project" value="TreeGrafter"/>
</dbReference>
<keyword evidence="7" id="KW-0658">Purine biosynthesis</keyword>
<dbReference type="EMBL" id="JAUBYV010000007">
    <property type="protein sequence ID" value="KAK2625415.1"/>
    <property type="molecule type" value="Genomic_DNA"/>
</dbReference>
<dbReference type="GO" id="GO:0005524">
    <property type="term" value="F:ATP binding"/>
    <property type="evidence" value="ECO:0007669"/>
    <property type="project" value="UniProtKB-KW"/>
</dbReference>
<dbReference type="Proteomes" id="UP001285354">
    <property type="component" value="Unassembled WGS sequence"/>
</dbReference>
<evidence type="ECO:0000256" key="4">
    <source>
        <dbReference type="ARBA" id="ARBA00016460"/>
    </source>
</evidence>
<dbReference type="AlphaFoldDB" id="A0AAD9SZ98"/>
<evidence type="ECO:0000313" key="12">
    <source>
        <dbReference type="Proteomes" id="UP001285354"/>
    </source>
</evidence>
<organism evidence="11 12">
    <name type="scientific">Diplocarpon rosae</name>
    <dbReference type="NCBI Taxonomy" id="946125"/>
    <lineage>
        <taxon>Eukaryota</taxon>
        <taxon>Fungi</taxon>
        <taxon>Dikarya</taxon>
        <taxon>Ascomycota</taxon>
        <taxon>Pezizomycotina</taxon>
        <taxon>Leotiomycetes</taxon>
        <taxon>Helotiales</taxon>
        <taxon>Drepanopezizaceae</taxon>
        <taxon>Diplocarpon</taxon>
    </lineage>
</organism>
<dbReference type="CDD" id="cd01414">
    <property type="entry name" value="SAICAR_synt_Sc"/>
    <property type="match status" value="1"/>
</dbReference>
<dbReference type="SUPFAM" id="SSF56104">
    <property type="entry name" value="SAICAR synthase-like"/>
    <property type="match status" value="1"/>
</dbReference>
<comment type="similarity">
    <text evidence="2">Belongs to the SAICAR synthetase family.</text>
</comment>
<reference evidence="11" key="1">
    <citation type="submission" date="2023-06" db="EMBL/GenBank/DDBJ databases">
        <title>Draft genome of Marssonina rosae.</title>
        <authorList>
            <person name="Cheng Q."/>
        </authorList>
    </citation>
    <scope>NUCLEOTIDE SEQUENCE</scope>
    <source>
        <strain evidence="11">R4</strain>
    </source>
</reference>
<dbReference type="InterPro" id="IPR018236">
    <property type="entry name" value="SAICAR_synthetase_CS"/>
</dbReference>
<dbReference type="InterPro" id="IPR001636">
    <property type="entry name" value="SAICAR_synth"/>
</dbReference>
<evidence type="ECO:0000256" key="6">
    <source>
        <dbReference type="ARBA" id="ARBA00022741"/>
    </source>
</evidence>
<dbReference type="GO" id="GO:0005737">
    <property type="term" value="C:cytoplasm"/>
    <property type="evidence" value="ECO:0007669"/>
    <property type="project" value="TreeGrafter"/>
</dbReference>